<dbReference type="RefSeq" id="YP_006666421.1">
    <property type="nucleotide sequence ID" value="NC_018568.1"/>
</dbReference>
<dbReference type="InterPro" id="IPR002222">
    <property type="entry name" value="Ribosomal_uS19"/>
</dbReference>
<comment type="similarity">
    <text evidence="1 4">Belongs to the universal ribosomal protein uS19 family.</text>
</comment>
<dbReference type="InterPro" id="IPR023575">
    <property type="entry name" value="Ribosomal_uS19_SF"/>
</dbReference>
<dbReference type="GO" id="GO:0006412">
    <property type="term" value="P:translation"/>
    <property type="evidence" value="ECO:0007669"/>
    <property type="project" value="InterPro"/>
</dbReference>
<proteinExistence type="inferred from homology"/>
<dbReference type="Pfam" id="PF00203">
    <property type="entry name" value="Ribosomal_S19"/>
    <property type="match status" value="1"/>
</dbReference>
<evidence type="ECO:0000256" key="3">
    <source>
        <dbReference type="ARBA" id="ARBA00023274"/>
    </source>
</evidence>
<dbReference type="GeneID" id="13543458"/>
<protein>
    <submittedName>
        <fullName evidence="6">Ribosomal protein S19</fullName>
    </submittedName>
</protein>
<feature type="region of interest" description="Disordered" evidence="5">
    <location>
        <begin position="67"/>
        <end position="87"/>
    </location>
</feature>
<dbReference type="InterPro" id="IPR020934">
    <property type="entry name" value="Ribosomal_uS19_CS"/>
</dbReference>
<sequence length="87" mass="10075">MSRSIWKLPFSEVVPPLPNQESKTKVWSRRSIVLPVFAGRSLLIYNGKVFIPLRVSEDMVGHKFGEFATTRKRPNHKTSKKRPARKK</sequence>
<dbReference type="Gene3D" id="3.30.860.10">
    <property type="entry name" value="30s Ribosomal Protein S19, Chain A"/>
    <property type="match status" value="1"/>
</dbReference>
<keyword evidence="2 4" id="KW-0689">Ribosomal protein</keyword>
<dbReference type="SUPFAM" id="SSF54570">
    <property type="entry name" value="Ribosomal protein S19"/>
    <property type="match status" value="1"/>
</dbReference>
<dbReference type="PRINTS" id="PR00975">
    <property type="entry name" value="RIBOSOMALS19"/>
</dbReference>
<feature type="compositionally biased region" description="Basic residues" evidence="5">
    <location>
        <begin position="70"/>
        <end position="87"/>
    </location>
</feature>
<evidence type="ECO:0000256" key="5">
    <source>
        <dbReference type="SAM" id="MobiDB-lite"/>
    </source>
</evidence>
<evidence type="ECO:0000256" key="1">
    <source>
        <dbReference type="ARBA" id="ARBA00007345"/>
    </source>
</evidence>
<evidence type="ECO:0000256" key="2">
    <source>
        <dbReference type="ARBA" id="ARBA00022980"/>
    </source>
</evidence>
<dbReference type="AlphaFoldDB" id="J7K6S6"/>
<keyword evidence="3 4" id="KW-0687">Ribonucleoprotein</keyword>
<dbReference type="PANTHER" id="PTHR11880">
    <property type="entry name" value="RIBOSOMAL PROTEIN S19P FAMILY MEMBER"/>
    <property type="match status" value="1"/>
</dbReference>
<dbReference type="GO" id="GO:0003723">
    <property type="term" value="F:RNA binding"/>
    <property type="evidence" value="ECO:0007669"/>
    <property type="project" value="InterPro"/>
</dbReference>
<evidence type="ECO:0000313" key="6">
    <source>
        <dbReference type="EMBL" id="AFQ93776.1"/>
    </source>
</evidence>
<geneLocation type="mitochondrion" evidence="6"/>
<organism evidence="6">
    <name type="scientific">Trebouxiophyceae sp. MX-AZ01</name>
    <dbReference type="NCBI Taxonomy" id="1208065"/>
    <lineage>
        <taxon>Eukaryota</taxon>
        <taxon>Viridiplantae</taxon>
        <taxon>Chlorophyta</taxon>
        <taxon>core chlorophytes</taxon>
        <taxon>Trebouxiophyceae</taxon>
    </lineage>
</organism>
<dbReference type="GO" id="GO:0000028">
    <property type="term" value="P:ribosomal small subunit assembly"/>
    <property type="evidence" value="ECO:0007669"/>
    <property type="project" value="TreeGrafter"/>
</dbReference>
<dbReference type="GO" id="GO:0003735">
    <property type="term" value="F:structural constituent of ribosome"/>
    <property type="evidence" value="ECO:0007669"/>
    <property type="project" value="InterPro"/>
</dbReference>
<dbReference type="EMBL" id="JX315601">
    <property type="protein sequence ID" value="AFQ93776.1"/>
    <property type="molecule type" value="Genomic_DNA"/>
</dbReference>
<evidence type="ECO:0000256" key="4">
    <source>
        <dbReference type="RuleBase" id="RU003485"/>
    </source>
</evidence>
<gene>
    <name evidence="6" type="primary">rps19</name>
</gene>
<dbReference type="HAMAP" id="MF_00531">
    <property type="entry name" value="Ribosomal_uS19"/>
    <property type="match status" value="1"/>
</dbReference>
<keyword evidence="6" id="KW-0496">Mitochondrion</keyword>
<dbReference type="PANTHER" id="PTHR11880:SF67">
    <property type="entry name" value="SMALL RIBOSOMAL SUBUNIT PROTEIN US19M"/>
    <property type="match status" value="1"/>
</dbReference>
<accession>J7K6S6</accession>
<reference evidence="6" key="1">
    <citation type="journal article" date="2012" name="Eukaryot. Cell">
        <title>Complete Mitochondrial and Plastid Genomes of the Green Microalga Trebouxiophyceae sp. Strain MX-AZ01 Isolated from a Highly Acidic Geothermal Lake.</title>
        <authorList>
            <person name="Servin-Garciduenas L.E."/>
            <person name="Martinez-Romero E."/>
        </authorList>
    </citation>
    <scope>NUCLEOTIDE SEQUENCE</scope>
    <source>
        <strain evidence="6">MX-AZ01</strain>
    </source>
</reference>
<dbReference type="PROSITE" id="PS00323">
    <property type="entry name" value="RIBOSOMAL_S19"/>
    <property type="match status" value="1"/>
</dbReference>
<dbReference type="GO" id="GO:0005763">
    <property type="term" value="C:mitochondrial small ribosomal subunit"/>
    <property type="evidence" value="ECO:0007669"/>
    <property type="project" value="TreeGrafter"/>
</dbReference>
<name>J7K6S6_9CHLO</name>